<evidence type="ECO:0000256" key="1">
    <source>
        <dbReference type="SAM" id="Phobius"/>
    </source>
</evidence>
<dbReference type="Proteomes" id="UP000829685">
    <property type="component" value="Unassembled WGS sequence"/>
</dbReference>
<dbReference type="InterPro" id="IPR025363">
    <property type="entry name" value="DUF4267"/>
</dbReference>
<accession>A0A9P9WC38</accession>
<keyword evidence="1" id="KW-0472">Membrane</keyword>
<feature type="transmembrane region" description="Helical" evidence="1">
    <location>
        <begin position="83"/>
        <end position="104"/>
    </location>
</feature>
<organism evidence="2 3">
    <name type="scientific">Neoarthrinium moseri</name>
    <dbReference type="NCBI Taxonomy" id="1658444"/>
    <lineage>
        <taxon>Eukaryota</taxon>
        <taxon>Fungi</taxon>
        <taxon>Dikarya</taxon>
        <taxon>Ascomycota</taxon>
        <taxon>Pezizomycotina</taxon>
        <taxon>Sordariomycetes</taxon>
        <taxon>Xylariomycetidae</taxon>
        <taxon>Amphisphaeriales</taxon>
        <taxon>Apiosporaceae</taxon>
        <taxon>Neoarthrinium</taxon>
    </lineage>
</organism>
<protein>
    <recommendedName>
        <fullName evidence="4">DUF4267 domain containing protein</fullName>
    </recommendedName>
</protein>
<proteinExistence type="predicted"/>
<dbReference type="AlphaFoldDB" id="A0A9P9WC38"/>
<comment type="caution">
    <text evidence="2">The sequence shown here is derived from an EMBL/GenBank/DDBJ whole genome shotgun (WGS) entry which is preliminary data.</text>
</comment>
<keyword evidence="1" id="KW-0812">Transmembrane</keyword>
<feature type="transmembrane region" description="Helical" evidence="1">
    <location>
        <begin position="59"/>
        <end position="76"/>
    </location>
</feature>
<feature type="transmembrane region" description="Helical" evidence="1">
    <location>
        <begin position="110"/>
        <end position="129"/>
    </location>
</feature>
<gene>
    <name evidence="2" type="ORF">JX265_011756</name>
</gene>
<evidence type="ECO:0008006" key="4">
    <source>
        <dbReference type="Google" id="ProtNLM"/>
    </source>
</evidence>
<name>A0A9P9WC38_9PEZI</name>
<dbReference type="OrthoDB" id="5216128at2759"/>
<dbReference type="EMBL" id="JAFIMR010000045">
    <property type="protein sequence ID" value="KAI1856244.1"/>
    <property type="molecule type" value="Genomic_DNA"/>
</dbReference>
<keyword evidence="1" id="KW-1133">Transmembrane helix</keyword>
<keyword evidence="3" id="KW-1185">Reference proteome</keyword>
<evidence type="ECO:0000313" key="3">
    <source>
        <dbReference type="Proteomes" id="UP000829685"/>
    </source>
</evidence>
<sequence>MSSTARTEYFATATFLTALAPTLLGINAILRPASALSLLKFPAPSQPEGQKITYSLMRIYGARTLTMGLTTLIVWARGDRTTLGYLMFAGIPVALVDGFVSRWQIGGGEWGHWGFIGVSLGLSAGLLGYI</sequence>
<evidence type="ECO:0000313" key="2">
    <source>
        <dbReference type="EMBL" id="KAI1856244.1"/>
    </source>
</evidence>
<dbReference type="Pfam" id="PF14087">
    <property type="entry name" value="DUF4267"/>
    <property type="match status" value="1"/>
</dbReference>
<reference evidence="2" key="1">
    <citation type="submission" date="2021-03" db="EMBL/GenBank/DDBJ databases">
        <title>Revisited historic fungal species revealed as producer of novel bioactive compounds through whole genome sequencing and comparative genomics.</title>
        <authorList>
            <person name="Vignolle G.A."/>
            <person name="Hochenegger N."/>
            <person name="Mach R.L."/>
            <person name="Mach-Aigner A.R."/>
            <person name="Javad Rahimi M."/>
            <person name="Salim K.A."/>
            <person name="Chan C.M."/>
            <person name="Lim L.B.L."/>
            <person name="Cai F."/>
            <person name="Druzhinina I.S."/>
            <person name="U'Ren J.M."/>
            <person name="Derntl C."/>
        </authorList>
    </citation>
    <scope>NUCLEOTIDE SEQUENCE</scope>
    <source>
        <strain evidence="2">TUCIM 5799</strain>
    </source>
</reference>